<name>A0A086Y092_9RHOB</name>
<dbReference type="SUPFAM" id="SSF54909">
    <property type="entry name" value="Dimeric alpha+beta barrel"/>
    <property type="match status" value="1"/>
</dbReference>
<dbReference type="InterPro" id="IPR051807">
    <property type="entry name" value="Sec-metab_biosynth-assoc"/>
</dbReference>
<dbReference type="eggNOG" id="COG2350">
    <property type="taxonomic scope" value="Bacteria"/>
</dbReference>
<dbReference type="PANTHER" id="PTHR33606:SF3">
    <property type="entry name" value="PROTEIN YCII"/>
    <property type="match status" value="1"/>
</dbReference>
<dbReference type="PANTHER" id="PTHR33606">
    <property type="entry name" value="PROTEIN YCII"/>
    <property type="match status" value="1"/>
</dbReference>
<comment type="caution">
    <text evidence="2">The sequence shown here is derived from an EMBL/GenBank/DDBJ whole genome shotgun (WGS) entry which is preliminary data.</text>
</comment>
<dbReference type="NCBIfam" id="NF009508">
    <property type="entry name" value="PRK12866.1"/>
    <property type="match status" value="1"/>
</dbReference>
<dbReference type="RefSeq" id="WP_035712959.1">
    <property type="nucleotide sequence ID" value="NZ_CAMIFG010000098.1"/>
</dbReference>
<evidence type="ECO:0000256" key="1">
    <source>
        <dbReference type="ARBA" id="ARBA00007689"/>
    </source>
</evidence>
<dbReference type="InterPro" id="IPR011008">
    <property type="entry name" value="Dimeric_a/b-barrel"/>
</dbReference>
<proteinExistence type="inferred from homology"/>
<dbReference type="AlphaFoldDB" id="A0A086Y092"/>
<comment type="similarity">
    <text evidence="1">Belongs to the YciI family.</text>
</comment>
<reference evidence="2 3" key="1">
    <citation type="submission" date="2014-03" db="EMBL/GenBank/DDBJ databases">
        <title>Genome of Haematobacter massiliensis CCUG 47968.</title>
        <authorList>
            <person name="Wang D."/>
            <person name="Wang G."/>
        </authorList>
    </citation>
    <scope>NUCLEOTIDE SEQUENCE [LARGE SCALE GENOMIC DNA]</scope>
    <source>
        <strain evidence="2 3">CCUG 47968</strain>
    </source>
</reference>
<dbReference type="Gene3D" id="3.30.70.1060">
    <property type="entry name" value="Dimeric alpha+beta barrel"/>
    <property type="match status" value="1"/>
</dbReference>
<organism evidence="2 3">
    <name type="scientific">Haematobacter massiliensis</name>
    <dbReference type="NCBI Taxonomy" id="195105"/>
    <lineage>
        <taxon>Bacteria</taxon>
        <taxon>Pseudomonadati</taxon>
        <taxon>Pseudomonadota</taxon>
        <taxon>Alphaproteobacteria</taxon>
        <taxon>Rhodobacterales</taxon>
        <taxon>Paracoccaceae</taxon>
        <taxon>Haematobacter</taxon>
    </lineage>
</organism>
<sequence length="97" mass="10691">MHWLLIYDYVDDYLERREALRADHLAHARAAVARGELALGGAFADEPPGAVIIFRAPSRDVVESFARTDPYVVGGLVKGWTVRQWTTVVGEGALTPL</sequence>
<dbReference type="OrthoDB" id="2293521at2"/>
<evidence type="ECO:0000313" key="3">
    <source>
        <dbReference type="Proteomes" id="UP000028826"/>
    </source>
</evidence>
<dbReference type="InterPro" id="IPR005545">
    <property type="entry name" value="YCII"/>
</dbReference>
<dbReference type="Proteomes" id="UP000028826">
    <property type="component" value="Unassembled WGS sequence"/>
</dbReference>
<dbReference type="STRING" id="195105.CN97_00420"/>
<dbReference type="EMBL" id="JGYG01000010">
    <property type="protein sequence ID" value="KFI27692.1"/>
    <property type="molecule type" value="Genomic_DNA"/>
</dbReference>
<accession>A0A086Y092</accession>
<protein>
    <submittedName>
        <fullName evidence="2">Uncharacterized protein</fullName>
    </submittedName>
</protein>
<gene>
    <name evidence="2" type="ORF">CN97_00420</name>
</gene>
<keyword evidence="3" id="KW-1185">Reference proteome</keyword>
<dbReference type="Pfam" id="PF03795">
    <property type="entry name" value="YCII"/>
    <property type="match status" value="1"/>
</dbReference>
<evidence type="ECO:0000313" key="2">
    <source>
        <dbReference type="EMBL" id="KFI27692.1"/>
    </source>
</evidence>